<evidence type="ECO:0000256" key="3">
    <source>
        <dbReference type="ARBA" id="ARBA00023316"/>
    </source>
</evidence>
<accession>A0A6M4AXN4</accession>
<evidence type="ECO:0000313" key="9">
    <source>
        <dbReference type="Proteomes" id="UP000503018"/>
    </source>
</evidence>
<comment type="function">
    <text evidence="4">Lytic transglycosylase with a strong preference for naked glycan strands that lack stem peptides.</text>
</comment>
<dbReference type="SUPFAM" id="SSF110997">
    <property type="entry name" value="Sporulation related repeat"/>
    <property type="match status" value="1"/>
</dbReference>
<feature type="chain" id="PRO_5027194882" description="Endolytic peptidoglycan transglycosylase RlpA" evidence="6">
    <location>
        <begin position="22"/>
        <end position="296"/>
    </location>
</feature>
<dbReference type="AlphaFoldDB" id="A0A6M4AXN4"/>
<dbReference type="InterPro" id="IPR036680">
    <property type="entry name" value="SPOR-like_sf"/>
</dbReference>
<evidence type="ECO:0000256" key="5">
    <source>
        <dbReference type="RuleBase" id="RU003495"/>
    </source>
</evidence>
<dbReference type="InterPro" id="IPR012997">
    <property type="entry name" value="RplA"/>
</dbReference>
<dbReference type="InterPro" id="IPR009009">
    <property type="entry name" value="RlpA-like_DPBB"/>
</dbReference>
<name>A0A6M4AXN4_9SPHN</name>
<feature type="domain" description="SPOR" evidence="7">
    <location>
        <begin position="225"/>
        <end position="295"/>
    </location>
</feature>
<evidence type="ECO:0000256" key="4">
    <source>
        <dbReference type="HAMAP-Rule" id="MF_02071"/>
    </source>
</evidence>
<evidence type="ECO:0000259" key="7">
    <source>
        <dbReference type="PROSITE" id="PS51724"/>
    </source>
</evidence>
<feature type="signal peptide" evidence="6">
    <location>
        <begin position="1"/>
        <end position="21"/>
    </location>
</feature>
<comment type="similarity">
    <text evidence="4 5">Belongs to the RlpA family.</text>
</comment>
<dbReference type="GO" id="GO:0042834">
    <property type="term" value="F:peptidoglycan binding"/>
    <property type="evidence" value="ECO:0007669"/>
    <property type="project" value="InterPro"/>
</dbReference>
<comment type="subcellular location">
    <subcellularLocation>
        <location evidence="4">Cell membrane</location>
        <topology evidence="4">Lipid-anchor</topology>
    </subcellularLocation>
</comment>
<organism evidence="8 9">
    <name type="scientific">Sphingomonas lacunae</name>
    <dbReference type="NCBI Taxonomy" id="2698828"/>
    <lineage>
        <taxon>Bacteria</taxon>
        <taxon>Pseudomonadati</taxon>
        <taxon>Pseudomonadota</taxon>
        <taxon>Alphaproteobacteria</taxon>
        <taxon>Sphingomonadales</taxon>
        <taxon>Sphingomonadaceae</taxon>
        <taxon>Sphingomonas</taxon>
    </lineage>
</organism>
<dbReference type="GO" id="GO:0071555">
    <property type="term" value="P:cell wall organization"/>
    <property type="evidence" value="ECO:0007669"/>
    <property type="project" value="UniProtKB-KW"/>
</dbReference>
<dbReference type="PROSITE" id="PS51257">
    <property type="entry name" value="PROKAR_LIPOPROTEIN"/>
    <property type="match status" value="1"/>
</dbReference>
<dbReference type="GO" id="GO:0009279">
    <property type="term" value="C:cell outer membrane"/>
    <property type="evidence" value="ECO:0007669"/>
    <property type="project" value="TreeGrafter"/>
</dbReference>
<keyword evidence="4" id="KW-1003">Cell membrane</keyword>
<keyword evidence="2 4" id="KW-0456">Lyase</keyword>
<dbReference type="Pfam" id="PF05036">
    <property type="entry name" value="SPOR"/>
    <property type="match status" value="1"/>
</dbReference>
<keyword evidence="4" id="KW-0564">Palmitate</keyword>
<evidence type="ECO:0000256" key="1">
    <source>
        <dbReference type="ARBA" id="ARBA00022729"/>
    </source>
</evidence>
<dbReference type="Gene3D" id="3.30.70.1070">
    <property type="entry name" value="Sporulation related repeat"/>
    <property type="match status" value="1"/>
</dbReference>
<keyword evidence="4" id="KW-0449">Lipoprotein</keyword>
<dbReference type="CDD" id="cd22268">
    <property type="entry name" value="DPBB_RlpA-like"/>
    <property type="match status" value="1"/>
</dbReference>
<dbReference type="Pfam" id="PF03330">
    <property type="entry name" value="DPBB_1"/>
    <property type="match status" value="1"/>
</dbReference>
<dbReference type="InterPro" id="IPR007730">
    <property type="entry name" value="SPOR-like_dom"/>
</dbReference>
<keyword evidence="3 4" id="KW-0961">Cell wall biogenesis/degradation</keyword>
<dbReference type="Proteomes" id="UP000503018">
    <property type="component" value="Chromosome"/>
</dbReference>
<dbReference type="EC" id="4.2.2.-" evidence="4"/>
<reference evidence="8 9" key="1">
    <citation type="submission" date="2020-01" db="EMBL/GenBank/DDBJ databases">
        <title>Sphingomonas sp. strain CSW-10.</title>
        <authorList>
            <person name="Chen W.-M."/>
        </authorList>
    </citation>
    <scope>NUCLEOTIDE SEQUENCE [LARGE SCALE GENOMIC DNA]</scope>
    <source>
        <strain evidence="8 9">CSW-10</strain>
    </source>
</reference>
<dbReference type="GO" id="GO:0005886">
    <property type="term" value="C:plasma membrane"/>
    <property type="evidence" value="ECO:0007669"/>
    <property type="project" value="UniProtKB-SubCell"/>
</dbReference>
<dbReference type="GO" id="GO:0000270">
    <property type="term" value="P:peptidoglycan metabolic process"/>
    <property type="evidence" value="ECO:0007669"/>
    <property type="project" value="UniProtKB-UniRule"/>
</dbReference>
<dbReference type="InterPro" id="IPR036908">
    <property type="entry name" value="RlpA-like_sf"/>
</dbReference>
<dbReference type="PANTHER" id="PTHR34183:SF1">
    <property type="entry name" value="ENDOLYTIC PEPTIDOGLYCAN TRANSGLYCOSYLASE RLPA"/>
    <property type="match status" value="1"/>
</dbReference>
<proteinExistence type="inferred from homology"/>
<keyword evidence="4" id="KW-0472">Membrane</keyword>
<dbReference type="PANTHER" id="PTHR34183">
    <property type="entry name" value="ENDOLYTIC PEPTIDOGLYCAN TRANSGLYCOSYLASE RLPA"/>
    <property type="match status" value="1"/>
</dbReference>
<keyword evidence="9" id="KW-1185">Reference proteome</keyword>
<dbReference type="KEGG" id="slan:GV829_12390"/>
<dbReference type="HAMAP" id="MF_02071">
    <property type="entry name" value="RlpA"/>
    <property type="match status" value="1"/>
</dbReference>
<dbReference type="Gene3D" id="2.40.40.10">
    <property type="entry name" value="RlpA-like domain"/>
    <property type="match status" value="1"/>
</dbReference>
<evidence type="ECO:0000313" key="8">
    <source>
        <dbReference type="EMBL" id="QJQ33765.1"/>
    </source>
</evidence>
<keyword evidence="1 6" id="KW-0732">Signal</keyword>
<dbReference type="NCBIfam" id="TIGR00413">
    <property type="entry name" value="rlpA"/>
    <property type="match status" value="1"/>
</dbReference>
<dbReference type="EMBL" id="CP053015">
    <property type="protein sequence ID" value="QJQ33765.1"/>
    <property type="molecule type" value="Genomic_DNA"/>
</dbReference>
<gene>
    <name evidence="4" type="primary">rlpA</name>
    <name evidence="8" type="ORF">GV829_12390</name>
</gene>
<dbReference type="InterPro" id="IPR034718">
    <property type="entry name" value="RlpA"/>
</dbReference>
<sequence length="296" mass="31061">MKLVGGLGMALLLAGCTIVGGAPEPAGPSAPVARPMVSDFPVRVGAPYQIAGRTWTPVDQLDYDEVGYASWYGAELEGAPTANGEAFHPAGVTAAHRTLPLPSYVEVTRLDTGRTILVRINDRGPADPNRLIDLSAGAAEQLGITESGMVPVRVRRTNPVESERAALRAGLSVPERLDTPDSLLEIMRERVARLPLPTGYVAPPRRGEGWRSPGGLPSVAAGDVPTGPGPWIVQVGAYSNRASADTIARRIGAQVVESGNLYRVRYGPFSDAAEAQAAVARARRAGQPGAVILRAP</sequence>
<protein>
    <recommendedName>
        <fullName evidence="4">Endolytic peptidoglycan transglycosylase RlpA</fullName>
        <ecNumber evidence="4">4.2.2.-</ecNumber>
    </recommendedName>
</protein>
<evidence type="ECO:0000256" key="2">
    <source>
        <dbReference type="ARBA" id="ARBA00023239"/>
    </source>
</evidence>
<dbReference type="SUPFAM" id="SSF50685">
    <property type="entry name" value="Barwin-like endoglucanases"/>
    <property type="match status" value="1"/>
</dbReference>
<dbReference type="PROSITE" id="PS51724">
    <property type="entry name" value="SPOR"/>
    <property type="match status" value="1"/>
</dbReference>
<evidence type="ECO:0000256" key="6">
    <source>
        <dbReference type="SAM" id="SignalP"/>
    </source>
</evidence>
<dbReference type="GO" id="GO:0008932">
    <property type="term" value="F:lytic endotransglycosylase activity"/>
    <property type="evidence" value="ECO:0007669"/>
    <property type="project" value="UniProtKB-UniRule"/>
</dbReference>